<dbReference type="InterPro" id="IPR003594">
    <property type="entry name" value="HATPase_dom"/>
</dbReference>
<evidence type="ECO:0000259" key="9">
    <source>
        <dbReference type="Pfam" id="PF02518"/>
    </source>
</evidence>
<evidence type="ECO:0000256" key="4">
    <source>
        <dbReference type="ARBA" id="ARBA00022777"/>
    </source>
</evidence>
<evidence type="ECO:0000313" key="11">
    <source>
        <dbReference type="EMBL" id="KAJ1735081.1"/>
    </source>
</evidence>
<keyword evidence="12" id="KW-1185">Reference proteome</keyword>
<feature type="region of interest" description="Disordered" evidence="8">
    <location>
        <begin position="472"/>
        <end position="498"/>
    </location>
</feature>
<dbReference type="GO" id="GO:0005759">
    <property type="term" value="C:mitochondrial matrix"/>
    <property type="evidence" value="ECO:0007669"/>
    <property type="project" value="UniProtKB-SubCell"/>
</dbReference>
<keyword evidence="4 7" id="KW-0418">Kinase</keyword>
<proteinExistence type="inferred from homology"/>
<dbReference type="InterPro" id="IPR036890">
    <property type="entry name" value="HATPase_C_sf"/>
</dbReference>
<dbReference type="Gene3D" id="3.30.565.10">
    <property type="entry name" value="Histidine kinase-like ATPase, C-terminal domain"/>
    <property type="match status" value="1"/>
</dbReference>
<dbReference type="GO" id="GO:0004740">
    <property type="term" value="F:pyruvate dehydrogenase (acetyl-transferring) kinase activity"/>
    <property type="evidence" value="ECO:0007669"/>
    <property type="project" value="TreeGrafter"/>
</dbReference>
<dbReference type="Pfam" id="PF02518">
    <property type="entry name" value="HATPase_c"/>
    <property type="match status" value="1"/>
</dbReference>
<evidence type="ECO:0000256" key="7">
    <source>
        <dbReference type="RuleBase" id="RU366032"/>
    </source>
</evidence>
<feature type="compositionally biased region" description="Low complexity" evidence="8">
    <location>
        <begin position="34"/>
        <end position="53"/>
    </location>
</feature>
<dbReference type="InterPro" id="IPR018955">
    <property type="entry name" value="BCDHK/PDK_N"/>
</dbReference>
<dbReference type="SUPFAM" id="SSF69012">
    <property type="entry name" value="alpha-ketoacid dehydrogenase kinase, N-terminal domain"/>
    <property type="match status" value="1"/>
</dbReference>
<dbReference type="InterPro" id="IPR039028">
    <property type="entry name" value="BCKD/PDK"/>
</dbReference>
<dbReference type="SUPFAM" id="SSF55874">
    <property type="entry name" value="ATPase domain of HSP90 chaperone/DNA topoisomerase II/histidine kinase"/>
    <property type="match status" value="1"/>
</dbReference>
<organism evidence="11 12">
    <name type="scientific">Coemansia biformis</name>
    <dbReference type="NCBI Taxonomy" id="1286918"/>
    <lineage>
        <taxon>Eukaryota</taxon>
        <taxon>Fungi</taxon>
        <taxon>Fungi incertae sedis</taxon>
        <taxon>Zoopagomycota</taxon>
        <taxon>Kickxellomycotina</taxon>
        <taxon>Kickxellomycetes</taxon>
        <taxon>Kickxellales</taxon>
        <taxon>Kickxellaceae</taxon>
        <taxon>Coemansia</taxon>
    </lineage>
</organism>
<dbReference type="EC" id="2.7.11.-" evidence="7"/>
<gene>
    <name evidence="11" type="primary">PKP2</name>
    <name evidence="11" type="ORF">LPJ61_000743</name>
</gene>
<dbReference type="Pfam" id="PF10436">
    <property type="entry name" value="BCDHK_Adom3"/>
    <property type="match status" value="1"/>
</dbReference>
<sequence>MLVLERGARRGGAGVRRAVLWHSTQAVKHEARRGGATPVVASPAGASASAADGGAHGRMVSAHSRRSLQQKFYENRILDRFTAQDPKKVSLRQLVLFGRQLTVDKLIASANYVRSELPVRLAHRISDFQFLPYIAGTNPHLKMVYDLYWRAFDEFRKFPTIKTLDDNRRFCDNMKKNLLEHSQVIPQLGMGVAECADLVGQNEIDLFMNQMLISRISRRTLAEQHIALSEQFDDDLRAHLNLLPSEGFAKLARAPPGFSTQRIGVVRADCNLAQLINDCAMHAAGPFEEAHHLPPGSAPQVIVEGHTDAALMCIPAHVSYIIYELLKNSVGRVMERFAGRLERSDPAAASGEPAFPPIRVTICSSHSDIVVRVSDQSGGVSPEILPFVWSFTHPLKAKHLRNFHAVRRMEARMDEGDAAVSPLMALGFGLPMSRIYARYWGGDVNVHSLPGYGVDAYVHLPRLGNAVENISSQRHQAAAHAHHPGCSHSHSHSQTHSL</sequence>
<dbReference type="Proteomes" id="UP001143981">
    <property type="component" value="Unassembled WGS sequence"/>
</dbReference>
<dbReference type="GO" id="GO:0005524">
    <property type="term" value="F:ATP binding"/>
    <property type="evidence" value="ECO:0007669"/>
    <property type="project" value="UniProtKB-UniRule"/>
</dbReference>
<evidence type="ECO:0000256" key="1">
    <source>
        <dbReference type="ARBA" id="ARBA00006155"/>
    </source>
</evidence>
<evidence type="ECO:0000259" key="10">
    <source>
        <dbReference type="Pfam" id="PF10436"/>
    </source>
</evidence>
<evidence type="ECO:0000256" key="6">
    <source>
        <dbReference type="ARBA" id="ARBA00023128"/>
    </source>
</evidence>
<keyword evidence="5 7" id="KW-0067">ATP-binding</keyword>
<evidence type="ECO:0000256" key="3">
    <source>
        <dbReference type="ARBA" id="ARBA00022741"/>
    </source>
</evidence>
<reference evidence="11" key="1">
    <citation type="submission" date="2022-07" db="EMBL/GenBank/DDBJ databases">
        <title>Phylogenomic reconstructions and comparative analyses of Kickxellomycotina fungi.</title>
        <authorList>
            <person name="Reynolds N.K."/>
            <person name="Stajich J.E."/>
            <person name="Barry K."/>
            <person name="Grigoriev I.V."/>
            <person name="Crous P."/>
            <person name="Smith M.E."/>
        </authorList>
    </citation>
    <scope>NUCLEOTIDE SEQUENCE</scope>
    <source>
        <strain evidence="11">BCRC 34381</strain>
    </source>
</reference>
<dbReference type="Gene3D" id="1.20.140.20">
    <property type="entry name" value="Alpha-ketoacid/pyruvate dehydrogenase kinase, N-terminal domain"/>
    <property type="match status" value="1"/>
</dbReference>
<dbReference type="GO" id="GO:0010906">
    <property type="term" value="P:regulation of glucose metabolic process"/>
    <property type="evidence" value="ECO:0007669"/>
    <property type="project" value="TreeGrafter"/>
</dbReference>
<dbReference type="PANTHER" id="PTHR11947">
    <property type="entry name" value="PYRUVATE DEHYDROGENASE KINASE"/>
    <property type="match status" value="1"/>
</dbReference>
<comment type="subcellular location">
    <subcellularLocation>
        <location evidence="7">Mitochondrion matrix</location>
    </subcellularLocation>
</comment>
<dbReference type="InterPro" id="IPR036784">
    <property type="entry name" value="AK/P_DHK_N_sf"/>
</dbReference>
<dbReference type="PANTHER" id="PTHR11947:SF25">
    <property type="entry name" value="[PYRUVATE DEHYDROGENASE (ACETYL-TRANSFERRING)] KINASE 2, MITOCHONDRIAL"/>
    <property type="match status" value="1"/>
</dbReference>
<dbReference type="OrthoDB" id="407390at2759"/>
<dbReference type="AlphaFoldDB" id="A0A9W7YI39"/>
<evidence type="ECO:0000256" key="8">
    <source>
        <dbReference type="SAM" id="MobiDB-lite"/>
    </source>
</evidence>
<evidence type="ECO:0000256" key="5">
    <source>
        <dbReference type="ARBA" id="ARBA00022840"/>
    </source>
</evidence>
<feature type="region of interest" description="Disordered" evidence="8">
    <location>
        <begin position="31"/>
        <end position="55"/>
    </location>
</feature>
<keyword evidence="3 7" id="KW-0547">Nucleotide-binding</keyword>
<evidence type="ECO:0000256" key="2">
    <source>
        <dbReference type="ARBA" id="ARBA00022679"/>
    </source>
</evidence>
<name>A0A9W7YI39_9FUNG</name>
<evidence type="ECO:0000313" key="12">
    <source>
        <dbReference type="Proteomes" id="UP001143981"/>
    </source>
</evidence>
<feature type="domain" description="Histidine kinase/HSP90-like ATPase" evidence="9">
    <location>
        <begin position="318"/>
        <end position="462"/>
    </location>
</feature>
<keyword evidence="6 7" id="KW-0496">Mitochondrion</keyword>
<comment type="similarity">
    <text evidence="1 7">Belongs to the PDK/BCKDK protein kinase family.</text>
</comment>
<dbReference type="EMBL" id="JANBOI010000042">
    <property type="protein sequence ID" value="KAJ1735081.1"/>
    <property type="molecule type" value="Genomic_DNA"/>
</dbReference>
<comment type="caution">
    <text evidence="11">The sequence shown here is derived from an EMBL/GenBank/DDBJ whole genome shotgun (WGS) entry which is preliminary data.</text>
</comment>
<feature type="domain" description="Branched-chain alpha-ketoacid dehydrogenase kinase/Pyruvate dehydrogenase kinase N-terminal" evidence="10">
    <location>
        <begin position="88"/>
        <end position="234"/>
    </location>
</feature>
<accession>A0A9W7YI39</accession>
<protein>
    <recommendedName>
        <fullName evidence="7">Protein-serine/threonine kinase</fullName>
        <ecNumber evidence="7">2.7.11.-</ecNumber>
    </recommendedName>
</protein>
<keyword evidence="2 7" id="KW-0808">Transferase</keyword>
<feature type="compositionally biased region" description="Basic residues" evidence="8">
    <location>
        <begin position="480"/>
        <end position="498"/>
    </location>
</feature>